<accession>Q7UA89</accession>
<evidence type="ECO:0000313" key="11">
    <source>
        <dbReference type="EMBL" id="CAE06522.1"/>
    </source>
</evidence>
<comment type="caution">
    <text evidence="9">Lacks conserved residue(s) required for the propagation of feature annotation.</text>
</comment>
<dbReference type="PROSITE" id="PS00198">
    <property type="entry name" value="4FE4S_FER_1"/>
    <property type="match status" value="1"/>
</dbReference>
<dbReference type="Pfam" id="PF08331">
    <property type="entry name" value="QueG_DUF1730"/>
    <property type="match status" value="1"/>
</dbReference>
<protein>
    <recommendedName>
        <fullName evidence="9">Epoxyqueuosine reductase</fullName>
        <ecNumber evidence="9">1.17.99.6</ecNumber>
    </recommendedName>
    <alternativeName>
        <fullName evidence="9">Queuosine biosynthesis protein QueG</fullName>
    </alternativeName>
</protein>
<reference evidence="11 12" key="1">
    <citation type="journal article" date="2003" name="Nature">
        <title>The genome of a motile marine Synechococcus.</title>
        <authorList>
            <person name="Palenik B."/>
            <person name="Brahamsha B."/>
            <person name="Larimer F."/>
            <person name="Land M."/>
            <person name="Hauser L."/>
            <person name="Chain P."/>
            <person name="Lamerdin J."/>
            <person name="Regala W."/>
            <person name="Allen E.A."/>
            <person name="McCarren J."/>
            <person name="Paulsen I."/>
            <person name="Dufresne A."/>
            <person name="Partensky F."/>
            <person name="Webb E."/>
            <person name="Waterbury J."/>
        </authorList>
    </citation>
    <scope>NUCLEOTIDE SEQUENCE [LARGE SCALE GENOMIC DNA]</scope>
    <source>
        <strain evidence="11 12">WH8102</strain>
    </source>
</reference>
<dbReference type="Proteomes" id="UP000001422">
    <property type="component" value="Chromosome"/>
</dbReference>
<feature type="domain" description="4Fe-4S ferredoxin-type" evidence="10">
    <location>
        <begin position="179"/>
        <end position="211"/>
    </location>
</feature>
<dbReference type="HOGENOM" id="CLU_030790_0_0_3"/>
<dbReference type="eggNOG" id="COG1600">
    <property type="taxonomic scope" value="Bacteria"/>
</dbReference>
<keyword evidence="1 9" id="KW-0004">4Fe-4S</keyword>
<sequence length="321" mass="36117">MSELPIPSDQQLSHMLKQRAETEGFSPVGIARLPGSRRLQLRTAALERWLEAGHQADMGWMAAPRRKDPTTLLKGARSLLAVGLNYHVDVQAAPGSLRVARYGWGRDYHRVVDQRLRRVGRWLSDQHPDCEWKACVDSAPLLDKAWAEEAGLGWIGKHSNLINSQRGSWMVIGHLLTTLDLEPDEPARSLCGRCKACMDACPTDAITEPFVVDSRRCIAFHTIENRDAELPDQIADALGPWVAGCDICQEVCPWNHQRLPSSDDPELQPRPWLLNLNKDTLETWDATTWDTHLQGSALRRIKPWMWRRNAAAAQPNPPSSL</sequence>
<dbReference type="SUPFAM" id="SSF46548">
    <property type="entry name" value="alpha-helical ferredoxin"/>
    <property type="match status" value="1"/>
</dbReference>
<keyword evidence="2 9" id="KW-0963">Cytoplasm</keyword>
<keyword evidence="9" id="KW-0846">Cobalamin</keyword>
<dbReference type="HAMAP" id="MF_00916">
    <property type="entry name" value="QueG"/>
    <property type="match status" value="1"/>
</dbReference>
<keyword evidence="12" id="KW-1185">Reference proteome</keyword>
<comment type="subcellular location">
    <subcellularLocation>
        <location evidence="9">Cytoplasm</location>
    </subcellularLocation>
</comment>
<evidence type="ECO:0000256" key="1">
    <source>
        <dbReference type="ARBA" id="ARBA00022485"/>
    </source>
</evidence>
<feature type="binding site" evidence="9">
    <location>
        <position position="172"/>
    </location>
    <ligand>
        <name>cob(II)alamin</name>
        <dbReference type="ChEBI" id="CHEBI:16304"/>
    </ligand>
</feature>
<dbReference type="GO" id="GO:0031419">
    <property type="term" value="F:cobalamin binding"/>
    <property type="evidence" value="ECO:0007669"/>
    <property type="project" value="UniProtKB-KW"/>
</dbReference>
<dbReference type="STRING" id="84588.SYNW0007"/>
<dbReference type="InterPro" id="IPR017896">
    <property type="entry name" value="4Fe4S_Fe-S-bd"/>
</dbReference>
<keyword evidence="9" id="KW-0170">Cobalt</keyword>
<feature type="binding site" evidence="9">
    <location>
        <position position="248"/>
    </location>
    <ligand>
        <name>[4Fe-4S] cluster</name>
        <dbReference type="ChEBI" id="CHEBI:49883"/>
        <label>2</label>
    </ligand>
</feature>
<dbReference type="AlphaFoldDB" id="Q7UA89"/>
<gene>
    <name evidence="9" type="primary">queG</name>
    <name evidence="11" type="ordered locus">SYNW0007</name>
</gene>
<keyword evidence="3 9" id="KW-0819">tRNA processing</keyword>
<keyword evidence="4 9" id="KW-0479">Metal-binding</keyword>
<feature type="binding site" evidence="9">
    <location>
        <position position="197"/>
    </location>
    <ligand>
        <name>[4Fe-4S] cluster</name>
        <dbReference type="ChEBI" id="CHEBI:49883"/>
        <label>1</label>
    </ligand>
</feature>
<keyword evidence="5 9" id="KW-0671">Queuosine biosynthesis</keyword>
<proteinExistence type="inferred from homology"/>
<comment type="pathway">
    <text evidence="9">tRNA modification; tRNA-queuosine biosynthesis.</text>
</comment>
<feature type="binding site" evidence="9">
    <location>
        <position position="245"/>
    </location>
    <ligand>
        <name>[4Fe-4S] cluster</name>
        <dbReference type="ChEBI" id="CHEBI:49883"/>
        <label>2</label>
    </ligand>
</feature>
<dbReference type="Gene3D" id="3.30.70.20">
    <property type="match status" value="1"/>
</dbReference>
<dbReference type="KEGG" id="syw:SYNW0007"/>
<feature type="binding site" evidence="9">
    <location>
        <position position="201"/>
    </location>
    <ligand>
        <name>[4Fe-4S] cluster</name>
        <dbReference type="ChEBI" id="CHEBI:49883"/>
        <label>2</label>
    </ligand>
</feature>
<dbReference type="EC" id="1.17.99.6" evidence="9"/>
<feature type="binding site" evidence="9">
    <location>
        <position position="66"/>
    </location>
    <ligand>
        <name>cob(II)alamin</name>
        <dbReference type="ChEBI" id="CHEBI:16304"/>
    </ligand>
</feature>
<comment type="subunit">
    <text evidence="9">Monomer.</text>
</comment>
<keyword evidence="6 9" id="KW-0560">Oxidoreductase</keyword>
<dbReference type="Pfam" id="PF13484">
    <property type="entry name" value="Fer4_16"/>
    <property type="match status" value="1"/>
</dbReference>
<feature type="binding site" evidence="9">
    <location>
        <position position="161"/>
    </location>
    <ligand>
        <name>cob(II)alamin</name>
        <dbReference type="ChEBI" id="CHEBI:16304"/>
    </ligand>
</feature>
<comment type="similarity">
    <text evidence="9">Belongs to the QueG family.</text>
</comment>
<keyword evidence="8 9" id="KW-0411">Iron-sulfur</keyword>
<dbReference type="NCBIfam" id="TIGR00276">
    <property type="entry name" value="tRNA epoxyqueuosine(34) reductase QueG"/>
    <property type="match status" value="1"/>
</dbReference>
<evidence type="ECO:0000256" key="7">
    <source>
        <dbReference type="ARBA" id="ARBA00023004"/>
    </source>
</evidence>
<evidence type="ECO:0000256" key="4">
    <source>
        <dbReference type="ARBA" id="ARBA00022723"/>
    </source>
</evidence>
<keyword evidence="7 9" id="KW-0408">Iron</keyword>
<dbReference type="RefSeq" id="WP_011126888.1">
    <property type="nucleotide sequence ID" value="NC_005070.1"/>
</dbReference>
<name>Q7UA89_PARMW</name>
<dbReference type="GO" id="GO:0052693">
    <property type="term" value="F:epoxyqueuosine reductase activity"/>
    <property type="evidence" value="ECO:0007669"/>
    <property type="project" value="UniProtKB-UniRule"/>
</dbReference>
<evidence type="ECO:0000313" key="12">
    <source>
        <dbReference type="Proteomes" id="UP000001422"/>
    </source>
</evidence>
<feature type="binding site" evidence="9">
    <location>
        <position position="137"/>
    </location>
    <ligand>
        <name>cob(II)alamin</name>
        <dbReference type="ChEBI" id="CHEBI:16304"/>
    </ligand>
</feature>
<dbReference type="InterPro" id="IPR013542">
    <property type="entry name" value="QueG_DUF1730"/>
</dbReference>
<organism evidence="11 12">
    <name type="scientific">Parasynechococcus marenigrum (strain WH8102)</name>
    <dbReference type="NCBI Taxonomy" id="84588"/>
    <lineage>
        <taxon>Bacteria</taxon>
        <taxon>Bacillati</taxon>
        <taxon>Cyanobacteriota</taxon>
        <taxon>Cyanophyceae</taxon>
        <taxon>Synechococcales</taxon>
        <taxon>Prochlorococcaceae</taxon>
        <taxon>Parasynechococcus</taxon>
        <taxon>Parasynechococcus marenigrum</taxon>
    </lineage>
</organism>
<comment type="function">
    <text evidence="9">Catalyzes the conversion of epoxyqueuosine (oQ) to queuosine (Q), which is a hypermodified base found in the wobble positions of tRNA(Asp), tRNA(Asn), tRNA(His) and tRNA(Tyr).</text>
</comment>
<evidence type="ECO:0000256" key="2">
    <source>
        <dbReference type="ARBA" id="ARBA00022490"/>
    </source>
</evidence>
<evidence type="ECO:0000256" key="8">
    <source>
        <dbReference type="ARBA" id="ARBA00023014"/>
    </source>
</evidence>
<dbReference type="PROSITE" id="PS51379">
    <property type="entry name" value="4FE4S_FER_2"/>
    <property type="match status" value="1"/>
</dbReference>
<feature type="binding site" evidence="9">
    <location>
        <position position="194"/>
    </location>
    <ligand>
        <name>[4Fe-4S] cluster</name>
        <dbReference type="ChEBI" id="CHEBI:49883"/>
        <label>1</label>
    </ligand>
</feature>
<comment type="cofactor">
    <cofactor evidence="9">
        <name>[4Fe-4S] cluster</name>
        <dbReference type="ChEBI" id="CHEBI:49883"/>
    </cofactor>
    <text evidence="9">Binds 2 [4Fe-4S] clusters per monomer.</text>
</comment>
<evidence type="ECO:0000256" key="6">
    <source>
        <dbReference type="ARBA" id="ARBA00023002"/>
    </source>
</evidence>
<dbReference type="GO" id="GO:0005737">
    <property type="term" value="C:cytoplasm"/>
    <property type="evidence" value="ECO:0007669"/>
    <property type="project" value="UniProtKB-SubCell"/>
</dbReference>
<evidence type="ECO:0000256" key="5">
    <source>
        <dbReference type="ARBA" id="ARBA00022785"/>
    </source>
</evidence>
<feature type="binding site" evidence="9">
    <location>
        <position position="217"/>
    </location>
    <ligand>
        <name>[4Fe-4S] cluster</name>
        <dbReference type="ChEBI" id="CHEBI:49883"/>
        <label>2</label>
    </ligand>
</feature>
<feature type="binding site" evidence="9">
    <location>
        <position position="191"/>
    </location>
    <ligand>
        <name>[4Fe-4S] cluster</name>
        <dbReference type="ChEBI" id="CHEBI:49883"/>
        <label>1</label>
    </ligand>
</feature>
<dbReference type="PANTHER" id="PTHR30002">
    <property type="entry name" value="EPOXYQUEUOSINE REDUCTASE"/>
    <property type="match status" value="1"/>
</dbReference>
<feature type="binding site" evidence="9">
    <location>
        <begin position="245"/>
        <end position="246"/>
    </location>
    <ligand>
        <name>cob(II)alamin</name>
        <dbReference type="ChEBI" id="CHEBI:16304"/>
    </ligand>
</feature>
<dbReference type="PANTHER" id="PTHR30002:SF4">
    <property type="entry name" value="EPOXYQUEUOSINE REDUCTASE"/>
    <property type="match status" value="1"/>
</dbReference>
<dbReference type="InterPro" id="IPR004453">
    <property type="entry name" value="QueG"/>
</dbReference>
<evidence type="ECO:0000256" key="3">
    <source>
        <dbReference type="ARBA" id="ARBA00022694"/>
    </source>
</evidence>
<dbReference type="GO" id="GO:0008616">
    <property type="term" value="P:tRNA queuosine(34) biosynthetic process"/>
    <property type="evidence" value="ECO:0007669"/>
    <property type="project" value="UniProtKB-UniRule"/>
</dbReference>
<comment type="cofactor">
    <cofactor evidence="9">
        <name>cob(II)alamin</name>
        <dbReference type="ChEBI" id="CHEBI:16304"/>
    </cofactor>
</comment>
<dbReference type="GO" id="GO:0051539">
    <property type="term" value="F:4 iron, 4 sulfur cluster binding"/>
    <property type="evidence" value="ECO:0007669"/>
    <property type="project" value="UniProtKB-KW"/>
</dbReference>
<dbReference type="GO" id="GO:0046872">
    <property type="term" value="F:metal ion binding"/>
    <property type="evidence" value="ECO:0007669"/>
    <property type="project" value="UniProtKB-KW"/>
</dbReference>
<evidence type="ECO:0000259" key="10">
    <source>
        <dbReference type="PROSITE" id="PS51379"/>
    </source>
</evidence>
<dbReference type="UniPathway" id="UPA00392"/>
<feature type="binding site" evidence="9">
    <location>
        <position position="252"/>
    </location>
    <ligand>
        <name>[4Fe-4S] cluster</name>
        <dbReference type="ChEBI" id="CHEBI:49883"/>
        <label>1</label>
    </ligand>
</feature>
<dbReference type="EMBL" id="BX569689">
    <property type="protein sequence ID" value="CAE06522.1"/>
    <property type="molecule type" value="Genomic_DNA"/>
</dbReference>
<feature type="active site" description="Proton donor" evidence="9">
    <location>
        <position position="137"/>
    </location>
</feature>
<dbReference type="InterPro" id="IPR017900">
    <property type="entry name" value="4Fe4S_Fe_S_CS"/>
</dbReference>
<comment type="catalytic activity">
    <reaction evidence="9">
        <text>epoxyqueuosine(34) in tRNA + AH2 = queuosine(34) in tRNA + A + H2O</text>
        <dbReference type="Rhea" id="RHEA:32159"/>
        <dbReference type="Rhea" id="RHEA-COMP:18571"/>
        <dbReference type="Rhea" id="RHEA-COMP:18582"/>
        <dbReference type="ChEBI" id="CHEBI:13193"/>
        <dbReference type="ChEBI" id="CHEBI:15377"/>
        <dbReference type="ChEBI" id="CHEBI:17499"/>
        <dbReference type="ChEBI" id="CHEBI:194431"/>
        <dbReference type="ChEBI" id="CHEBI:194443"/>
        <dbReference type="EC" id="1.17.99.6"/>
    </reaction>
</comment>
<evidence type="ECO:0000256" key="9">
    <source>
        <dbReference type="HAMAP-Rule" id="MF_00916"/>
    </source>
</evidence>